<dbReference type="Gene3D" id="3.10.450.50">
    <property type="match status" value="1"/>
</dbReference>
<dbReference type="RefSeq" id="WP_189349095.1">
    <property type="nucleotide sequence ID" value="NZ_BMXK01000004.1"/>
</dbReference>
<dbReference type="EMBL" id="BMXK01000004">
    <property type="protein sequence ID" value="GHD03924.1"/>
    <property type="molecule type" value="Genomic_DNA"/>
</dbReference>
<keyword evidence="2" id="KW-1185">Reference proteome</keyword>
<gene>
    <name evidence="1" type="ORF">GCM10008096_10610</name>
</gene>
<accession>A0ABQ3GGC4</accession>
<proteinExistence type="predicted"/>
<dbReference type="SUPFAM" id="SSF54427">
    <property type="entry name" value="NTF2-like"/>
    <property type="match status" value="1"/>
</dbReference>
<dbReference type="Pfam" id="PF07366">
    <property type="entry name" value="SnoaL"/>
    <property type="match status" value="1"/>
</dbReference>
<dbReference type="PANTHER" id="PTHR38436:SF1">
    <property type="entry name" value="ESTER CYCLASE"/>
    <property type="match status" value="1"/>
</dbReference>
<dbReference type="InterPro" id="IPR032710">
    <property type="entry name" value="NTF2-like_dom_sf"/>
</dbReference>
<sequence length="98" mass="11317">MSPREATAPEGWRWVMKWLLGVFPDMRWEIHHLVADGEMVPLNCTFHGTHSGELNGVPATGREVAISYARFMRFEDGLLREFWGVRDDAALMRQLTEE</sequence>
<dbReference type="Proteomes" id="UP000642819">
    <property type="component" value="Unassembled WGS sequence"/>
</dbReference>
<name>A0ABQ3GGC4_9MICC</name>
<evidence type="ECO:0008006" key="3">
    <source>
        <dbReference type="Google" id="ProtNLM"/>
    </source>
</evidence>
<evidence type="ECO:0000313" key="1">
    <source>
        <dbReference type="EMBL" id="GHD03924.1"/>
    </source>
</evidence>
<protein>
    <recommendedName>
        <fullName evidence="3">SnoaL-like polyketide cyclase</fullName>
    </recommendedName>
</protein>
<comment type="caution">
    <text evidence="1">The sequence shown here is derived from an EMBL/GenBank/DDBJ whole genome shotgun (WGS) entry which is preliminary data.</text>
</comment>
<dbReference type="InterPro" id="IPR009959">
    <property type="entry name" value="Cyclase_SnoaL-like"/>
</dbReference>
<organism evidence="1 2">
    <name type="scientific">Zhihengliuella salsuginis</name>
    <dbReference type="NCBI Taxonomy" id="578222"/>
    <lineage>
        <taxon>Bacteria</taxon>
        <taxon>Bacillati</taxon>
        <taxon>Actinomycetota</taxon>
        <taxon>Actinomycetes</taxon>
        <taxon>Micrococcales</taxon>
        <taxon>Micrococcaceae</taxon>
        <taxon>Zhihengliuella</taxon>
    </lineage>
</organism>
<evidence type="ECO:0000313" key="2">
    <source>
        <dbReference type="Proteomes" id="UP000642819"/>
    </source>
</evidence>
<dbReference type="PANTHER" id="PTHR38436">
    <property type="entry name" value="POLYKETIDE CYCLASE SNOAL-LIKE DOMAIN"/>
    <property type="match status" value="1"/>
</dbReference>
<reference evidence="2" key="1">
    <citation type="journal article" date="2019" name="Int. J. Syst. Evol. Microbiol.">
        <title>The Global Catalogue of Microorganisms (GCM) 10K type strain sequencing project: providing services to taxonomists for standard genome sequencing and annotation.</title>
        <authorList>
            <consortium name="The Broad Institute Genomics Platform"/>
            <consortium name="The Broad Institute Genome Sequencing Center for Infectious Disease"/>
            <person name="Wu L."/>
            <person name="Ma J."/>
        </authorList>
    </citation>
    <scope>NUCLEOTIDE SEQUENCE [LARGE SCALE GENOMIC DNA]</scope>
    <source>
        <strain evidence="2">KCTC 19466</strain>
    </source>
</reference>